<accession>A0A5Y4BRI8</accession>
<gene>
    <name evidence="1" type="ORF">FQR15_20750</name>
</gene>
<dbReference type="AlphaFoldDB" id="A0A5Y4BRI8"/>
<reference evidence="1" key="1">
    <citation type="submission" date="2019-07" db="EMBL/GenBank/DDBJ databases">
        <authorList>
            <consortium name="PulseNet: The National Subtyping Network for Foodborne Disease Surveillance"/>
            <person name="Tarr C.L."/>
            <person name="Trees E."/>
            <person name="Katz L.S."/>
            <person name="Carleton-Romer H.A."/>
            <person name="Stroika S."/>
            <person name="Kucerova Z."/>
            <person name="Roache K.F."/>
            <person name="Sabol A.L."/>
            <person name="Besser J."/>
            <person name="Gerner-Smidt P."/>
        </authorList>
    </citation>
    <scope>NUCLEOTIDE SEQUENCE</scope>
    <source>
        <strain evidence="1">PNUSAS085443</strain>
    </source>
</reference>
<dbReference type="EMBL" id="AAJAEQ010000121">
    <property type="protein sequence ID" value="ECJ9879564.1"/>
    <property type="molecule type" value="Genomic_DNA"/>
</dbReference>
<sequence>AVMHAIFTICFAEFLSKKGNPFIGFVVLDSPLVTHFDKERGVSLSDVNSVSLSDSFYHALIKRDYNFQIVILENKGPTFQIKINDANKIHNLNKNGSSGFYPV</sequence>
<name>A0A5Y4BRI8_SALER</name>
<evidence type="ECO:0008006" key="2">
    <source>
        <dbReference type="Google" id="ProtNLM"/>
    </source>
</evidence>
<protein>
    <recommendedName>
        <fullName evidence="2">DUF2326 domain-containing protein</fullName>
    </recommendedName>
</protein>
<organism evidence="1">
    <name type="scientific">Salmonella enterica</name>
    <name type="common">Salmonella choleraesuis</name>
    <dbReference type="NCBI Taxonomy" id="28901"/>
    <lineage>
        <taxon>Bacteria</taxon>
        <taxon>Pseudomonadati</taxon>
        <taxon>Pseudomonadota</taxon>
        <taxon>Gammaproteobacteria</taxon>
        <taxon>Enterobacterales</taxon>
        <taxon>Enterobacteriaceae</taxon>
        <taxon>Salmonella</taxon>
    </lineage>
</organism>
<feature type="non-terminal residue" evidence="1">
    <location>
        <position position="1"/>
    </location>
</feature>
<evidence type="ECO:0000313" key="1">
    <source>
        <dbReference type="EMBL" id="ECJ9879564.1"/>
    </source>
</evidence>
<comment type="caution">
    <text evidence="1">The sequence shown here is derived from an EMBL/GenBank/DDBJ whole genome shotgun (WGS) entry which is preliminary data.</text>
</comment>
<proteinExistence type="predicted"/>